<feature type="region of interest" description="Disordered" evidence="1">
    <location>
        <begin position="136"/>
        <end position="186"/>
    </location>
</feature>
<reference evidence="2" key="1">
    <citation type="journal article" date="2020" name="Stud. Mycol.">
        <title>101 Dothideomycetes genomes: a test case for predicting lifestyles and emergence of pathogens.</title>
        <authorList>
            <person name="Haridas S."/>
            <person name="Albert R."/>
            <person name="Binder M."/>
            <person name="Bloem J."/>
            <person name="Labutti K."/>
            <person name="Salamov A."/>
            <person name="Andreopoulos B."/>
            <person name="Baker S."/>
            <person name="Barry K."/>
            <person name="Bills G."/>
            <person name="Bluhm B."/>
            <person name="Cannon C."/>
            <person name="Castanera R."/>
            <person name="Culley D."/>
            <person name="Daum C."/>
            <person name="Ezra D."/>
            <person name="Gonzalez J."/>
            <person name="Henrissat B."/>
            <person name="Kuo A."/>
            <person name="Liang C."/>
            <person name="Lipzen A."/>
            <person name="Lutzoni F."/>
            <person name="Magnuson J."/>
            <person name="Mondo S."/>
            <person name="Nolan M."/>
            <person name="Ohm R."/>
            <person name="Pangilinan J."/>
            <person name="Park H.-J."/>
            <person name="Ramirez L."/>
            <person name="Alfaro M."/>
            <person name="Sun H."/>
            <person name="Tritt A."/>
            <person name="Yoshinaga Y."/>
            <person name="Zwiers L.-H."/>
            <person name="Turgeon B."/>
            <person name="Goodwin S."/>
            <person name="Spatafora J."/>
            <person name="Crous P."/>
            <person name="Grigoriev I."/>
        </authorList>
    </citation>
    <scope>NUCLEOTIDE SEQUENCE</scope>
    <source>
        <strain evidence="2">CBS 125425</strain>
    </source>
</reference>
<feature type="region of interest" description="Disordered" evidence="1">
    <location>
        <begin position="89"/>
        <end position="122"/>
    </location>
</feature>
<feature type="compositionally biased region" description="Polar residues" evidence="1">
    <location>
        <begin position="147"/>
        <end position="160"/>
    </location>
</feature>
<protein>
    <submittedName>
        <fullName evidence="2">Uncharacterized protein</fullName>
    </submittedName>
</protein>
<proteinExistence type="predicted"/>
<comment type="caution">
    <text evidence="2">The sequence shown here is derived from an EMBL/GenBank/DDBJ whole genome shotgun (WGS) entry which is preliminary data.</text>
</comment>
<accession>A0A9P4QM89</accession>
<organism evidence="2 3">
    <name type="scientific">Polyplosphaeria fusca</name>
    <dbReference type="NCBI Taxonomy" id="682080"/>
    <lineage>
        <taxon>Eukaryota</taxon>
        <taxon>Fungi</taxon>
        <taxon>Dikarya</taxon>
        <taxon>Ascomycota</taxon>
        <taxon>Pezizomycotina</taxon>
        <taxon>Dothideomycetes</taxon>
        <taxon>Pleosporomycetidae</taxon>
        <taxon>Pleosporales</taxon>
        <taxon>Tetraplosphaeriaceae</taxon>
        <taxon>Polyplosphaeria</taxon>
    </lineage>
</organism>
<feature type="region of interest" description="Disordered" evidence="1">
    <location>
        <begin position="1"/>
        <end position="32"/>
    </location>
</feature>
<feature type="compositionally biased region" description="Polar residues" evidence="1">
    <location>
        <begin position="169"/>
        <end position="183"/>
    </location>
</feature>
<evidence type="ECO:0000256" key="1">
    <source>
        <dbReference type="SAM" id="MobiDB-lite"/>
    </source>
</evidence>
<feature type="compositionally biased region" description="Basic and acidic residues" evidence="1">
    <location>
        <begin position="1"/>
        <end position="12"/>
    </location>
</feature>
<dbReference type="Proteomes" id="UP000799444">
    <property type="component" value="Unassembled WGS sequence"/>
</dbReference>
<dbReference type="EMBL" id="ML996231">
    <property type="protein sequence ID" value="KAF2729932.1"/>
    <property type="molecule type" value="Genomic_DNA"/>
</dbReference>
<feature type="compositionally biased region" description="Pro residues" evidence="1">
    <location>
        <begin position="99"/>
        <end position="108"/>
    </location>
</feature>
<name>A0A9P4QM89_9PLEO</name>
<evidence type="ECO:0000313" key="3">
    <source>
        <dbReference type="Proteomes" id="UP000799444"/>
    </source>
</evidence>
<evidence type="ECO:0000313" key="2">
    <source>
        <dbReference type="EMBL" id="KAF2729932.1"/>
    </source>
</evidence>
<sequence>MNTSNDKGKGSKDSYASRYGSAAPNQPPIPVISVTGPDEDKFADDFMALGSAAFGPERLVNSTSPFAGLPFLQDNSLLLNNPLLQPGAMERSPPVFGGFPPPPPPPHPVNSSAYLNSSGGRPRLALTANMRPILISGRGPIERSGPPASSSTTDQSSRQPGNAGPRASPSATGQPSSQPQSRNRLVVPDYCIPEEFQGMRLAMGNDSWRAVISLMVDFVEGKITKEDVNRQTARLFQAPENVKERFLTILYRVVYARLGK</sequence>
<dbReference type="AlphaFoldDB" id="A0A9P4QM89"/>
<feature type="compositionally biased region" description="Polar residues" evidence="1">
    <location>
        <begin position="110"/>
        <end position="119"/>
    </location>
</feature>
<gene>
    <name evidence="2" type="ORF">EJ04DRAFT_57940</name>
</gene>
<keyword evidence="3" id="KW-1185">Reference proteome</keyword>